<accession>A0A1M7KGR1</accession>
<dbReference type="OrthoDB" id="8019720at2"/>
<protein>
    <submittedName>
        <fullName evidence="5 6">Phage tail tape measure protein</fullName>
    </submittedName>
</protein>
<evidence type="ECO:0000313" key="5">
    <source>
        <dbReference type="EMBL" id="GEN25406.1"/>
    </source>
</evidence>
<name>A0A1M7KGR1_9GAMM</name>
<dbReference type="STRING" id="44933.SAMN05660971_03499"/>
<dbReference type="InterPro" id="IPR010090">
    <property type="entry name" value="Phage_tape_meas"/>
</dbReference>
<gene>
    <name evidence="5" type="ORF">HCU01_33550</name>
    <name evidence="6" type="ORF">SAMN05660971_03499</name>
</gene>
<reference evidence="6 7" key="1">
    <citation type="submission" date="2016-11" db="EMBL/GenBank/DDBJ databases">
        <authorList>
            <person name="Jaros S."/>
            <person name="Januszkiewicz K."/>
            <person name="Wedrychowicz H."/>
        </authorList>
    </citation>
    <scope>NUCLEOTIDE SEQUENCE [LARGE SCALE GENOMIC DNA]</scope>
    <source>
        <strain evidence="6 7">DSM 4740</strain>
    </source>
</reference>
<feature type="coiled-coil region" evidence="2">
    <location>
        <begin position="45"/>
        <end position="166"/>
    </location>
</feature>
<dbReference type="RefSeq" id="WP_073436499.1">
    <property type="nucleotide sequence ID" value="NZ_BJXU01000144.1"/>
</dbReference>
<keyword evidence="2" id="KW-0175">Coiled coil</keyword>
<dbReference type="Proteomes" id="UP000184123">
    <property type="component" value="Unassembled WGS sequence"/>
</dbReference>
<feature type="transmembrane region" description="Helical" evidence="3">
    <location>
        <begin position="614"/>
        <end position="632"/>
    </location>
</feature>
<dbReference type="EMBL" id="BJXU01000144">
    <property type="protein sequence ID" value="GEN25406.1"/>
    <property type="molecule type" value="Genomic_DNA"/>
</dbReference>
<dbReference type="Proteomes" id="UP000321726">
    <property type="component" value="Unassembled WGS sequence"/>
</dbReference>
<evidence type="ECO:0000313" key="6">
    <source>
        <dbReference type="EMBL" id="SHM64423.1"/>
    </source>
</evidence>
<evidence type="ECO:0000256" key="2">
    <source>
        <dbReference type="SAM" id="Coils"/>
    </source>
</evidence>
<feature type="transmembrane region" description="Helical" evidence="3">
    <location>
        <begin position="538"/>
        <end position="569"/>
    </location>
</feature>
<feature type="domain" description="Phage tail tape measure protein" evidence="4">
    <location>
        <begin position="240"/>
        <end position="440"/>
    </location>
</feature>
<dbReference type="PANTHER" id="PTHR37813">
    <property type="entry name" value="FELS-2 PROPHAGE PROTEIN"/>
    <property type="match status" value="1"/>
</dbReference>
<keyword evidence="3" id="KW-1133">Transmembrane helix</keyword>
<reference evidence="5 8" key="2">
    <citation type="submission" date="2019-07" db="EMBL/GenBank/DDBJ databases">
        <title>Whole genome shotgun sequence of Halomonas cupida NBRC 102219.</title>
        <authorList>
            <person name="Hosoyama A."/>
            <person name="Uohara A."/>
            <person name="Ohji S."/>
            <person name="Ichikawa N."/>
        </authorList>
    </citation>
    <scope>NUCLEOTIDE SEQUENCE [LARGE SCALE GENOMIC DNA]</scope>
    <source>
        <strain evidence="5 8">NBRC 102219</strain>
    </source>
</reference>
<dbReference type="Pfam" id="PF10145">
    <property type="entry name" value="PhageMin_Tail"/>
    <property type="match status" value="1"/>
</dbReference>
<keyword evidence="3" id="KW-0472">Membrane</keyword>
<keyword evidence="8" id="KW-1185">Reference proteome</keyword>
<dbReference type="AlphaFoldDB" id="A0A1M7KGR1"/>
<evidence type="ECO:0000313" key="8">
    <source>
        <dbReference type="Proteomes" id="UP000321726"/>
    </source>
</evidence>
<proteinExistence type="predicted"/>
<keyword evidence="1" id="KW-1188">Viral release from host cell</keyword>
<keyword evidence="3" id="KW-0812">Transmembrane</keyword>
<dbReference type="PANTHER" id="PTHR37813:SF1">
    <property type="entry name" value="FELS-2 PROPHAGE PROTEIN"/>
    <property type="match status" value="1"/>
</dbReference>
<organism evidence="6 7">
    <name type="scientific">Halomonas cupida</name>
    <dbReference type="NCBI Taxonomy" id="44933"/>
    <lineage>
        <taxon>Bacteria</taxon>
        <taxon>Pseudomonadati</taxon>
        <taxon>Pseudomonadota</taxon>
        <taxon>Gammaproteobacteria</taxon>
        <taxon>Oceanospirillales</taxon>
        <taxon>Halomonadaceae</taxon>
        <taxon>Halomonas</taxon>
    </lineage>
</organism>
<dbReference type="NCBIfam" id="TIGR01760">
    <property type="entry name" value="tape_meas_TP901"/>
    <property type="match status" value="1"/>
</dbReference>
<dbReference type="EMBL" id="FRCA01000010">
    <property type="protein sequence ID" value="SHM64423.1"/>
    <property type="molecule type" value="Genomic_DNA"/>
</dbReference>
<sequence>MANKLSLQVILDTVDRATRPLKKISQGSSKTAEALKASRDQLRHLERAQKDLRGFRNLKRQAETSSRALEEQQQEIRDLSRQLKNAEGDTSALTRKRDEAIRQARRLSQQYESEQRQLQQLRTNMTRVDGVTGKFSDQQRELQRRIQQANQEMQQQQRHLGEIARKQRLAADASRQFHRGMGRAGRMQGAGAGGLATGGAALYAGARMLAPGIDYGAQMSAVQAVGRFEKNDPRFQALKAQSRELGASTAFSATEVGAGQEFLLRAGMSAEAIKASMGDVLSLALANNTELGRAADIASNIAGTFKIDMEAEGSMGRVADILSGSASRANVDLEMLGETMKYLGGAEDLELTMEQAAAMAGLMGNIGIQGSQAGTAMRAMMNRLTAPAKEGADAMAAIGLQVADANGNMRAMPDILRDINAATADLGNVERKAILQKIFGAEAGSGMAELVNGMSSGKLDELIASLGENYGENARMAATMSDNIKGDLKGLGSAWAEIGITLTETNEGPLRGLVQMVTEVIRSIGAWMNENPELTAQIATAVAGVVGLVAAGGALTLALGSLLGPIVLTRYGLEMMGIKGGGLGKVLKSIATRAIPIVIGALRMLGAAAMANPILAIAGLIAAAALYIWTNWETLGPKFMALWQGIQNILGAAWESIKAAFEGGIAGVSRLILDWSPAGLIWRGITAALQQLGIDVPAGFTSLGGAIIDGMIGGITGGLGRLGDTITNMAGSVVSWFKEKLGINSPSRVFAEFGGNLLEGLINGIDASWQTLRDAIGNTADAVVGWFKDKLGIHSPSRVFAELGGHTMDGYQQGVQRSERGPLDEIAAFAKRITQAGAGIALGALGTTAATAGVLDTATFADVPIDHRPPLSSVGSGNVTITVGDINVHPAPGMDEQALARYVAAEVQHALKRAAREQSARRRSAFHDTE</sequence>
<evidence type="ECO:0000313" key="7">
    <source>
        <dbReference type="Proteomes" id="UP000184123"/>
    </source>
</evidence>
<evidence type="ECO:0000259" key="4">
    <source>
        <dbReference type="Pfam" id="PF10145"/>
    </source>
</evidence>
<evidence type="ECO:0000256" key="1">
    <source>
        <dbReference type="ARBA" id="ARBA00022612"/>
    </source>
</evidence>
<evidence type="ECO:0000256" key="3">
    <source>
        <dbReference type="SAM" id="Phobius"/>
    </source>
</evidence>